<name>A0A198UJK9_MORCA</name>
<dbReference type="PATRIC" id="fig|480.237.peg.1455"/>
<dbReference type="AlphaFoldDB" id="A0A198UJK9"/>
<evidence type="ECO:0000313" key="2">
    <source>
        <dbReference type="Proteomes" id="UP000078228"/>
    </source>
</evidence>
<comment type="caution">
    <text evidence="1">The sequence shown here is derived from an EMBL/GenBank/DDBJ whole genome shotgun (WGS) entry which is preliminary data.</text>
</comment>
<accession>A0A198UJK9</accession>
<dbReference type="OrthoDB" id="6648053at2"/>
<gene>
    <name evidence="1" type="ORF">AO384_0878</name>
</gene>
<evidence type="ECO:0000313" key="1">
    <source>
        <dbReference type="EMBL" id="OAU96520.1"/>
    </source>
</evidence>
<dbReference type="Proteomes" id="UP000078228">
    <property type="component" value="Unassembled WGS sequence"/>
</dbReference>
<sequence>MANLADQLGWCITSKDHLKNLSDAISISQSNLENIILALQHTGFSEYNQWLLPLKEQFDNGATETQTFINNRHIKYLDDRVKFISGKLDELN</sequence>
<dbReference type="EMBL" id="LXHC01000017">
    <property type="protein sequence ID" value="OAU96520.1"/>
    <property type="molecule type" value="Genomic_DNA"/>
</dbReference>
<proteinExistence type="predicted"/>
<organism evidence="1 2">
    <name type="scientific">Moraxella catarrhalis</name>
    <name type="common">Branhamella catarrhalis</name>
    <dbReference type="NCBI Taxonomy" id="480"/>
    <lineage>
        <taxon>Bacteria</taxon>
        <taxon>Pseudomonadati</taxon>
        <taxon>Pseudomonadota</taxon>
        <taxon>Gammaproteobacteria</taxon>
        <taxon>Moraxellales</taxon>
        <taxon>Moraxellaceae</taxon>
        <taxon>Moraxella</taxon>
    </lineage>
</organism>
<protein>
    <submittedName>
        <fullName evidence="1">Uncharacterized protein</fullName>
    </submittedName>
</protein>
<dbReference type="RefSeq" id="WP_064611301.1">
    <property type="nucleotide sequence ID" value="NZ_LXHB01000088.1"/>
</dbReference>
<reference evidence="1 2" key="1">
    <citation type="journal article" date="2016" name="Genome Biol. Evol.">
        <title>Comparative Genomic Analyses of the Moraxella catarrhalis Serosensitive and Seroresistant Lineages Demonstrate Their Independent Evolution.</title>
        <authorList>
            <person name="Earl J.P."/>
            <person name="de Vries S.P."/>
            <person name="Ahmed A."/>
            <person name="Powell E."/>
            <person name="Schultz M.P."/>
            <person name="Hermans P.W."/>
            <person name="Hill D.J."/>
            <person name="Zhou Z."/>
            <person name="Constantinidou C.I."/>
            <person name="Hu F.Z."/>
            <person name="Bootsma H.J."/>
            <person name="Ehrlich G.D."/>
        </authorList>
    </citation>
    <scope>NUCLEOTIDE SEQUENCE [LARGE SCALE GENOMIC DNA]</scope>
    <source>
        <strain evidence="1 2">Z7542</strain>
    </source>
</reference>
<keyword evidence="2" id="KW-1185">Reference proteome</keyword>